<comment type="caution">
    <text evidence="2">The sequence shown here is derived from an EMBL/GenBank/DDBJ whole genome shotgun (WGS) entry which is preliminary data.</text>
</comment>
<proteinExistence type="predicted"/>
<keyword evidence="3" id="KW-1185">Reference proteome</keyword>
<accession>A0ABR4A439</accession>
<protein>
    <submittedName>
        <fullName evidence="2">Uncharacterized protein</fullName>
    </submittedName>
</protein>
<name>A0ABR4A439_9LECA</name>
<evidence type="ECO:0000313" key="3">
    <source>
        <dbReference type="Proteomes" id="UP001590950"/>
    </source>
</evidence>
<reference evidence="2 3" key="1">
    <citation type="submission" date="2024-09" db="EMBL/GenBank/DDBJ databases">
        <title>Rethinking Asexuality: The Enigmatic Case of Functional Sexual Genes in Lepraria (Stereocaulaceae).</title>
        <authorList>
            <person name="Doellman M."/>
            <person name="Sun Y."/>
            <person name="Barcenas-Pena A."/>
            <person name="Lumbsch H.T."/>
            <person name="Grewe F."/>
        </authorList>
    </citation>
    <scope>NUCLEOTIDE SEQUENCE [LARGE SCALE GENOMIC DNA]</scope>
    <source>
        <strain evidence="2 3">Mercado 3170</strain>
    </source>
</reference>
<evidence type="ECO:0000313" key="2">
    <source>
        <dbReference type="EMBL" id="KAL2039137.1"/>
    </source>
</evidence>
<sequence>MYGRFESSASQAQGYQGLPRFTREDEPIRFLPQCRPRPLQRPFHQLSSHVTGRGFNKIQKLEPGILGSPRAQKLSQLNDSGDDLVTVRMASADDSVHNRHVP</sequence>
<gene>
    <name evidence="2" type="ORF">N7G274_008186</name>
</gene>
<dbReference type="Proteomes" id="UP001590950">
    <property type="component" value="Unassembled WGS sequence"/>
</dbReference>
<evidence type="ECO:0000256" key="1">
    <source>
        <dbReference type="SAM" id="MobiDB-lite"/>
    </source>
</evidence>
<feature type="region of interest" description="Disordered" evidence="1">
    <location>
        <begin position="1"/>
        <end position="26"/>
    </location>
</feature>
<organism evidence="2 3">
    <name type="scientific">Stereocaulon virgatum</name>
    <dbReference type="NCBI Taxonomy" id="373712"/>
    <lineage>
        <taxon>Eukaryota</taxon>
        <taxon>Fungi</taxon>
        <taxon>Dikarya</taxon>
        <taxon>Ascomycota</taxon>
        <taxon>Pezizomycotina</taxon>
        <taxon>Lecanoromycetes</taxon>
        <taxon>OSLEUM clade</taxon>
        <taxon>Lecanoromycetidae</taxon>
        <taxon>Lecanorales</taxon>
        <taxon>Lecanorineae</taxon>
        <taxon>Stereocaulaceae</taxon>
        <taxon>Stereocaulon</taxon>
    </lineage>
</organism>
<dbReference type="EMBL" id="JBEFKJ010000027">
    <property type="protein sequence ID" value="KAL2039137.1"/>
    <property type="molecule type" value="Genomic_DNA"/>
</dbReference>